<dbReference type="InterPro" id="IPR051159">
    <property type="entry name" value="Hexapeptide_acetyltransf"/>
</dbReference>
<reference evidence="4 5" key="1">
    <citation type="submission" date="2019-03" db="EMBL/GenBank/DDBJ databases">
        <title>Genomic Encyclopedia of Type Strains, Phase IV (KMG-V): Genome sequencing to study the core and pangenomes of soil and plant-associated prokaryotes.</title>
        <authorList>
            <person name="Whitman W."/>
        </authorList>
    </citation>
    <scope>NUCLEOTIDE SEQUENCE [LARGE SCALE GENOMIC DNA]</scope>
    <source>
        <strain evidence="4 5">FB403</strain>
    </source>
</reference>
<comment type="caution">
    <text evidence="4">The sequence shown here is derived from an EMBL/GenBank/DDBJ whole genome shotgun (WGS) entry which is preliminary data.</text>
</comment>
<dbReference type="CDD" id="cd04647">
    <property type="entry name" value="LbH_MAT_like"/>
    <property type="match status" value="1"/>
</dbReference>
<evidence type="ECO:0000256" key="1">
    <source>
        <dbReference type="ARBA" id="ARBA00007274"/>
    </source>
</evidence>
<dbReference type="AlphaFoldDB" id="A0A1S9GX06"/>
<sequence>MPLIADPTSRISALADIEESQRGTRYAIGAGSIIDSFVKIKPAGGCGDLLIGERVVINSGCVLYTGNGIVIGDDCAIAANCVLAPVNHEYSRRDMLIRDQRFKPSRGGIVIGKDVWIGAGCVLLDGAVVEDGAVIGAMSLIRGHVEAYSVNIGTPLRQIGWRH</sequence>
<protein>
    <submittedName>
        <fullName evidence="4">Acetyltransferase-like isoleucine patch superfamily enzyme</fullName>
    </submittedName>
</protein>
<dbReference type="GO" id="GO:0008374">
    <property type="term" value="F:O-acyltransferase activity"/>
    <property type="evidence" value="ECO:0007669"/>
    <property type="project" value="TreeGrafter"/>
</dbReference>
<evidence type="ECO:0000256" key="2">
    <source>
        <dbReference type="ARBA" id="ARBA00022679"/>
    </source>
</evidence>
<dbReference type="EMBL" id="SMBI01000004">
    <property type="protein sequence ID" value="TCU26165.1"/>
    <property type="molecule type" value="Genomic_DNA"/>
</dbReference>
<accession>A0A1S9GX06</accession>
<reference evidence="3 6" key="2">
    <citation type="submission" date="2020-08" db="EMBL/GenBank/DDBJ databases">
        <title>Genomic Encyclopedia of Type Strains, Phase III (KMG-III): the genomes of soil and plant-associated and newly described type strains.</title>
        <authorList>
            <person name="Whitman W."/>
        </authorList>
    </citation>
    <scope>NUCLEOTIDE SEQUENCE [LARGE SCALE GENOMIC DNA]</scope>
    <source>
        <strain evidence="3 6">CECT 8280</strain>
    </source>
</reference>
<organism evidence="4 5">
    <name type="scientific">Rhizobium laguerreae</name>
    <dbReference type="NCBI Taxonomy" id="1076926"/>
    <lineage>
        <taxon>Bacteria</taxon>
        <taxon>Pseudomonadati</taxon>
        <taxon>Pseudomonadota</taxon>
        <taxon>Alphaproteobacteria</taxon>
        <taxon>Hyphomicrobiales</taxon>
        <taxon>Rhizobiaceae</taxon>
        <taxon>Rhizobium/Agrobacterium group</taxon>
        <taxon>Rhizobium</taxon>
    </lineage>
</organism>
<dbReference type="RefSeq" id="WP_077977230.1">
    <property type="nucleotide sequence ID" value="NZ_JAAXRW010000002.1"/>
</dbReference>
<comment type="similarity">
    <text evidence="1">Belongs to the transferase hexapeptide repeat family.</text>
</comment>
<dbReference type="PANTHER" id="PTHR23416">
    <property type="entry name" value="SIALIC ACID SYNTHASE-RELATED"/>
    <property type="match status" value="1"/>
</dbReference>
<dbReference type="SUPFAM" id="SSF51161">
    <property type="entry name" value="Trimeric LpxA-like enzymes"/>
    <property type="match status" value="1"/>
</dbReference>
<dbReference type="Proteomes" id="UP000295021">
    <property type="component" value="Unassembled WGS sequence"/>
</dbReference>
<name>A0A1S9GX06_9HYPH</name>
<proteinExistence type="inferred from homology"/>
<dbReference type="Proteomes" id="UP000542811">
    <property type="component" value="Unassembled WGS sequence"/>
</dbReference>
<keyword evidence="2" id="KW-0808">Transferase</keyword>
<gene>
    <name evidence="4" type="ORF">EV131_104314</name>
    <name evidence="3" type="ORF">FHS25_003108</name>
</gene>
<dbReference type="Pfam" id="PF00132">
    <property type="entry name" value="Hexapep"/>
    <property type="match status" value="1"/>
</dbReference>
<dbReference type="GO" id="GO:0005829">
    <property type="term" value="C:cytosol"/>
    <property type="evidence" value="ECO:0007669"/>
    <property type="project" value="TreeGrafter"/>
</dbReference>
<evidence type="ECO:0000313" key="5">
    <source>
        <dbReference type="Proteomes" id="UP000295021"/>
    </source>
</evidence>
<dbReference type="EMBL" id="JACHXX010000003">
    <property type="protein sequence ID" value="MBB3162645.1"/>
    <property type="molecule type" value="Genomic_DNA"/>
</dbReference>
<dbReference type="PANTHER" id="PTHR23416:SF23">
    <property type="entry name" value="ACETYLTRANSFERASE C18B11.09C-RELATED"/>
    <property type="match status" value="1"/>
</dbReference>
<evidence type="ECO:0000313" key="6">
    <source>
        <dbReference type="Proteomes" id="UP000542811"/>
    </source>
</evidence>
<keyword evidence="6" id="KW-1185">Reference proteome</keyword>
<dbReference type="InterPro" id="IPR001451">
    <property type="entry name" value="Hexapep"/>
</dbReference>
<dbReference type="Gene3D" id="2.160.10.10">
    <property type="entry name" value="Hexapeptide repeat proteins"/>
    <property type="match status" value="1"/>
</dbReference>
<dbReference type="Pfam" id="PF14602">
    <property type="entry name" value="Hexapep_2"/>
    <property type="match status" value="1"/>
</dbReference>
<evidence type="ECO:0000313" key="3">
    <source>
        <dbReference type="EMBL" id="MBB3162645.1"/>
    </source>
</evidence>
<evidence type="ECO:0000313" key="4">
    <source>
        <dbReference type="EMBL" id="TCU26165.1"/>
    </source>
</evidence>
<dbReference type="InterPro" id="IPR011004">
    <property type="entry name" value="Trimer_LpxA-like_sf"/>
</dbReference>